<protein>
    <submittedName>
        <fullName evidence="1">Uncharacterized protein</fullName>
    </submittedName>
</protein>
<name>A0A656HF80_THINJ</name>
<dbReference type="Proteomes" id="UP000005317">
    <property type="component" value="Unassembled WGS sequence"/>
</dbReference>
<dbReference type="RefSeq" id="WP_002708999.1">
    <property type="nucleotide sequence ID" value="NZ_JH651384.1"/>
</dbReference>
<reference evidence="2" key="1">
    <citation type="journal article" date="2011" name="Stand. Genomic Sci.">
        <title>Genome sequence of the filamentous, gliding Thiothrix nivea neotype strain (JP2(T)).</title>
        <authorList>
            <person name="Lapidus A."/>
            <person name="Nolan M."/>
            <person name="Lucas S."/>
            <person name="Glavina Del Rio T."/>
            <person name="Tice H."/>
            <person name="Cheng J.F."/>
            <person name="Tapia R."/>
            <person name="Han C."/>
            <person name="Goodwin L."/>
            <person name="Pitluck S."/>
            <person name="Liolios K."/>
            <person name="Pagani I."/>
            <person name="Ivanova N."/>
            <person name="Huntemann M."/>
            <person name="Mavromatis K."/>
            <person name="Mikhailova N."/>
            <person name="Pati A."/>
            <person name="Chen A."/>
            <person name="Palaniappan K."/>
            <person name="Land M."/>
            <person name="Brambilla E.M."/>
            <person name="Rohde M."/>
            <person name="Abt B."/>
            <person name="Verbarg S."/>
            <person name="Goker M."/>
            <person name="Bristow J."/>
            <person name="Eisen J.A."/>
            <person name="Markowitz V."/>
            <person name="Hugenholtz P."/>
            <person name="Kyrpides N.C."/>
            <person name="Klenk H.P."/>
            <person name="Woyke T."/>
        </authorList>
    </citation>
    <scope>NUCLEOTIDE SEQUENCE [LARGE SCALE GENOMIC DNA]</scope>
    <source>
        <strain evidence="2">ATCC 35100 / DSM 5205 / JP2</strain>
    </source>
</reference>
<proteinExistence type="predicted"/>
<keyword evidence="2" id="KW-1185">Reference proteome</keyword>
<evidence type="ECO:0000313" key="1">
    <source>
        <dbReference type="EMBL" id="EIJ35087.1"/>
    </source>
</evidence>
<sequence length="64" mass="6839" precursor="true">MSMKTMRGFIDPYTLGFLIAAAVGAMGVHTDAKVQQAQANVQQASAPQQGQVQPVNAVYMTNQQ</sequence>
<organism evidence="1 2">
    <name type="scientific">Thiothrix nivea (strain ATCC 35100 / DSM 5205 / JP2)</name>
    <dbReference type="NCBI Taxonomy" id="870187"/>
    <lineage>
        <taxon>Bacteria</taxon>
        <taxon>Pseudomonadati</taxon>
        <taxon>Pseudomonadota</taxon>
        <taxon>Gammaproteobacteria</taxon>
        <taxon>Thiotrichales</taxon>
        <taxon>Thiotrichaceae</taxon>
        <taxon>Thiothrix</taxon>
    </lineage>
</organism>
<dbReference type="EMBL" id="JH651384">
    <property type="protein sequence ID" value="EIJ35087.1"/>
    <property type="molecule type" value="Genomic_DNA"/>
</dbReference>
<evidence type="ECO:0000313" key="2">
    <source>
        <dbReference type="Proteomes" id="UP000005317"/>
    </source>
</evidence>
<accession>A0A656HF80</accession>
<dbReference type="AlphaFoldDB" id="A0A656HF80"/>
<gene>
    <name evidence="1" type="ORF">Thini_2544</name>
</gene>